<dbReference type="InterPro" id="IPR017981">
    <property type="entry name" value="GPCR_2-like_7TM"/>
</dbReference>
<evidence type="ECO:0008006" key="11">
    <source>
        <dbReference type="Google" id="ProtNLM"/>
    </source>
</evidence>
<evidence type="ECO:0000259" key="8">
    <source>
        <dbReference type="PROSITE" id="PS50262"/>
    </source>
</evidence>
<feature type="compositionally biased region" description="Polar residues" evidence="5">
    <location>
        <begin position="433"/>
        <end position="445"/>
    </location>
</feature>
<evidence type="ECO:0000256" key="3">
    <source>
        <dbReference type="ARBA" id="ARBA00022989"/>
    </source>
</evidence>
<feature type="region of interest" description="Disordered" evidence="5">
    <location>
        <begin position="404"/>
        <end position="462"/>
    </location>
</feature>
<name>A0AA39GS17_SARSR</name>
<dbReference type="PANTHER" id="PTHR23112">
    <property type="entry name" value="G PROTEIN-COUPLED RECEPTOR 157-RELATED"/>
    <property type="match status" value="1"/>
</dbReference>
<dbReference type="GO" id="GO:0007166">
    <property type="term" value="P:cell surface receptor signaling pathway"/>
    <property type="evidence" value="ECO:0007669"/>
    <property type="project" value="InterPro"/>
</dbReference>
<keyword evidence="4 6" id="KW-0472">Membrane</keyword>
<dbReference type="Pfam" id="PF00002">
    <property type="entry name" value="7tm_2"/>
    <property type="match status" value="1"/>
</dbReference>
<dbReference type="Gene3D" id="1.20.1070.10">
    <property type="entry name" value="Rhodopsin 7-helix transmembrane proteins"/>
    <property type="match status" value="1"/>
</dbReference>
<feature type="transmembrane region" description="Helical" evidence="6">
    <location>
        <begin position="352"/>
        <end position="371"/>
    </location>
</feature>
<feature type="compositionally biased region" description="Basic and acidic residues" evidence="5">
    <location>
        <begin position="449"/>
        <end position="462"/>
    </location>
</feature>
<protein>
    <recommendedName>
        <fullName evidence="11">G-protein coupled receptor</fullName>
    </recommendedName>
</protein>
<evidence type="ECO:0000256" key="5">
    <source>
        <dbReference type="SAM" id="MobiDB-lite"/>
    </source>
</evidence>
<keyword evidence="10" id="KW-1185">Reference proteome</keyword>
<evidence type="ECO:0000313" key="9">
    <source>
        <dbReference type="EMBL" id="KAK0392099.1"/>
    </source>
</evidence>
<keyword evidence="3 6" id="KW-1133">Transmembrane helix</keyword>
<dbReference type="SUPFAM" id="SSF81321">
    <property type="entry name" value="Family A G protein-coupled receptor-like"/>
    <property type="match status" value="1"/>
</dbReference>
<evidence type="ECO:0000256" key="6">
    <source>
        <dbReference type="SAM" id="Phobius"/>
    </source>
</evidence>
<feature type="transmembrane region" description="Helical" evidence="6">
    <location>
        <begin position="128"/>
        <end position="146"/>
    </location>
</feature>
<dbReference type="InterPro" id="IPR017452">
    <property type="entry name" value="GPCR_Rhodpsn_7TM"/>
</dbReference>
<evidence type="ECO:0000259" key="7">
    <source>
        <dbReference type="PROSITE" id="PS50261"/>
    </source>
</evidence>
<sequence>MVQRSQSHSLTQGQLDAISIIERVNSVLSLFGSLFIIVTFCFSKAFHKPINRLVFYATFGNMLTNVGTLMSRSHNSEPDSIGCQFQAFLIQMFMPADAFWILAMAINVYLTFYFKFDSRRLRRMEIPYFLICYGIPMVPALVYLFLKDSEGQRVYGNATLWCWVVPEWGLMRIATFYGPVWILILCTFFIYIRAGRTIYEKRRQLHDFSSSDPDPLSVNGDIMGTIKTTEVRITTEIRNEPDDLDSNSHRLRASDTPADGRSAQDAYTITISAETDPYNSNNPAPAPFEPAVQRRPVTTARRRMYEVNNAAWAYTKCALLFFTALLITWIPSSANRVYSFVHAKSSSPPLEFMSAFVLPLQGWWNAVIYVVTSWNACKSLREDWRLTRRPSITELVIGKHTEDSAGASTVRSQVRRASHLRSGVQLSDLRPGNKSSPKNSETESMTEFAHTRETSEDEGPRA</sequence>
<feature type="transmembrane region" description="Helical" evidence="6">
    <location>
        <begin position="98"/>
        <end position="116"/>
    </location>
</feature>
<evidence type="ECO:0000256" key="1">
    <source>
        <dbReference type="ARBA" id="ARBA00004141"/>
    </source>
</evidence>
<dbReference type="InterPro" id="IPR000832">
    <property type="entry name" value="GPCR_2_secretin-like"/>
</dbReference>
<dbReference type="PROSITE" id="PS50262">
    <property type="entry name" value="G_PROTEIN_RECEP_F1_2"/>
    <property type="match status" value="1"/>
</dbReference>
<reference evidence="9" key="1">
    <citation type="submission" date="2022-10" db="EMBL/GenBank/DDBJ databases">
        <title>Determination and structural analysis of whole genome sequence of Sarocladium strictum F4-1.</title>
        <authorList>
            <person name="Hu L."/>
            <person name="Jiang Y."/>
        </authorList>
    </citation>
    <scope>NUCLEOTIDE SEQUENCE</scope>
    <source>
        <strain evidence="9">F4-1</strain>
    </source>
</reference>
<comment type="subcellular location">
    <subcellularLocation>
        <location evidence="1">Membrane</location>
        <topology evidence="1">Multi-pass membrane protein</topology>
    </subcellularLocation>
</comment>
<dbReference type="PANTHER" id="PTHR23112:SF22">
    <property type="entry name" value="G-PROTEIN COUPLED RECEPTOR"/>
    <property type="match status" value="1"/>
</dbReference>
<proteinExistence type="predicted"/>
<evidence type="ECO:0000256" key="4">
    <source>
        <dbReference type="ARBA" id="ARBA00023136"/>
    </source>
</evidence>
<feature type="domain" description="G-protein coupled receptors family 1 profile" evidence="8">
    <location>
        <begin position="32"/>
        <end position="369"/>
    </location>
</feature>
<dbReference type="GO" id="GO:0005886">
    <property type="term" value="C:plasma membrane"/>
    <property type="evidence" value="ECO:0007669"/>
    <property type="project" value="TreeGrafter"/>
</dbReference>
<evidence type="ECO:0000313" key="10">
    <source>
        <dbReference type="Proteomes" id="UP001175261"/>
    </source>
</evidence>
<dbReference type="GO" id="GO:0004930">
    <property type="term" value="F:G protein-coupled receptor activity"/>
    <property type="evidence" value="ECO:0007669"/>
    <property type="project" value="InterPro"/>
</dbReference>
<dbReference type="EMBL" id="JAPDFR010000001">
    <property type="protein sequence ID" value="KAK0392099.1"/>
    <property type="molecule type" value="Genomic_DNA"/>
</dbReference>
<dbReference type="AlphaFoldDB" id="A0AA39GS17"/>
<dbReference type="PROSITE" id="PS50261">
    <property type="entry name" value="G_PROTEIN_RECEP_F2_4"/>
    <property type="match status" value="1"/>
</dbReference>
<feature type="transmembrane region" description="Helical" evidence="6">
    <location>
        <begin position="176"/>
        <end position="194"/>
    </location>
</feature>
<feature type="transmembrane region" description="Helical" evidence="6">
    <location>
        <begin position="27"/>
        <end position="46"/>
    </location>
</feature>
<feature type="transmembrane region" description="Helical" evidence="6">
    <location>
        <begin position="311"/>
        <end position="332"/>
    </location>
</feature>
<comment type="caution">
    <text evidence="9">The sequence shown here is derived from an EMBL/GenBank/DDBJ whole genome shotgun (WGS) entry which is preliminary data.</text>
</comment>
<accession>A0AA39GS17</accession>
<organism evidence="9 10">
    <name type="scientific">Sarocladium strictum</name>
    <name type="common">Black bundle disease fungus</name>
    <name type="synonym">Acremonium strictum</name>
    <dbReference type="NCBI Taxonomy" id="5046"/>
    <lineage>
        <taxon>Eukaryota</taxon>
        <taxon>Fungi</taxon>
        <taxon>Dikarya</taxon>
        <taxon>Ascomycota</taxon>
        <taxon>Pezizomycotina</taxon>
        <taxon>Sordariomycetes</taxon>
        <taxon>Hypocreomycetidae</taxon>
        <taxon>Hypocreales</taxon>
        <taxon>Sarocladiaceae</taxon>
        <taxon>Sarocladium</taxon>
    </lineage>
</organism>
<feature type="transmembrane region" description="Helical" evidence="6">
    <location>
        <begin position="53"/>
        <end position="70"/>
    </location>
</feature>
<feature type="region of interest" description="Disordered" evidence="5">
    <location>
        <begin position="240"/>
        <end position="261"/>
    </location>
</feature>
<evidence type="ECO:0000256" key="2">
    <source>
        <dbReference type="ARBA" id="ARBA00022692"/>
    </source>
</evidence>
<keyword evidence="2 6" id="KW-0812">Transmembrane</keyword>
<dbReference type="CDD" id="cd13952">
    <property type="entry name" value="7tm_classB"/>
    <property type="match status" value="1"/>
</dbReference>
<dbReference type="GO" id="GO:0007189">
    <property type="term" value="P:adenylate cyclase-activating G protein-coupled receptor signaling pathway"/>
    <property type="evidence" value="ECO:0007669"/>
    <property type="project" value="TreeGrafter"/>
</dbReference>
<feature type="domain" description="G-protein coupled receptors family 2 profile 2" evidence="7">
    <location>
        <begin position="18"/>
        <end position="203"/>
    </location>
</feature>
<gene>
    <name evidence="9" type="ORF">NLU13_1597</name>
</gene>
<dbReference type="Proteomes" id="UP001175261">
    <property type="component" value="Unassembled WGS sequence"/>
</dbReference>